<accession>A0A5N6LE45</accession>
<gene>
    <name evidence="1" type="ORF">E3N88_43707</name>
</gene>
<keyword evidence="2" id="KW-1185">Reference proteome</keyword>
<evidence type="ECO:0000313" key="1">
    <source>
        <dbReference type="EMBL" id="KAD0793410.1"/>
    </source>
</evidence>
<dbReference type="InterPro" id="IPR025886">
    <property type="entry name" value="PP2-like"/>
</dbReference>
<dbReference type="AlphaFoldDB" id="A0A5N6LE45"/>
<dbReference type="PANTHER" id="PTHR32278">
    <property type="entry name" value="F-BOX DOMAIN-CONTAINING PROTEIN"/>
    <property type="match status" value="1"/>
</dbReference>
<protein>
    <submittedName>
        <fullName evidence="1">Uncharacterized protein</fullName>
    </submittedName>
</protein>
<proteinExistence type="predicted"/>
<dbReference type="Proteomes" id="UP000326396">
    <property type="component" value="Unassembled WGS sequence"/>
</dbReference>
<sequence length="497" mass="57922">MEHGMHIMRNDSENNELHDAEVSSARKTAEEDMLRNSEGIIKHMEGDLPNASAKFTVVEWFSINKKGEHHEMISVAECLDNSRLNLVKPRYGSDTYYSKDRSPMGVYIYNGFDTYYSIDRFAVGVYIYNYHEKLKTHVKSQLLSPLTTYVVNFLFSFDFPKWECEPIILAYRLQGETKTSVSYLAYEIEDGIWACELFQFTSDSQIVDLEIMFEGFNECYELICVQGIEFRPMEKEEHKDENQSISDSDAYWEEKLPADYEDIMKWSTDILQWTTKKEAYSIIRKGFLIDDGEKWFFLHKNGKKCHKLSAAYIRTLSKDDEIHLSETRFKEATLLSSSGFSIKCKIESHLLSPQTTYATYLVYKYLPENQLRFEGPVGVIFGSFDNRWHVYLVSPTTPVIRPKADQNTHNPVHRPKIKGIPQQRNDGWMEVQIWEFRTAATIEMVPIDFYLDSGNHIPWEVRPGFPYKMVHSDLFSVNHNIPSFDGLVIQGFEVRPT</sequence>
<dbReference type="PANTHER" id="PTHR32278:SF135">
    <property type="entry name" value="F-BOX PROTEIN PP2-B12"/>
    <property type="match status" value="1"/>
</dbReference>
<reference evidence="1 2" key="1">
    <citation type="submission" date="2019-05" db="EMBL/GenBank/DDBJ databases">
        <title>Mikania micrantha, genome provides insights into the molecular mechanism of rapid growth.</title>
        <authorList>
            <person name="Liu B."/>
        </authorList>
    </citation>
    <scope>NUCLEOTIDE SEQUENCE [LARGE SCALE GENOMIC DNA]</scope>
    <source>
        <strain evidence="1">NLD-2019</strain>
        <tissue evidence="1">Leaf</tissue>
    </source>
</reference>
<comment type="caution">
    <text evidence="1">The sequence shown here is derived from an EMBL/GenBank/DDBJ whole genome shotgun (WGS) entry which is preliminary data.</text>
</comment>
<dbReference type="Pfam" id="PF14299">
    <property type="entry name" value="PP2"/>
    <property type="match status" value="1"/>
</dbReference>
<name>A0A5N6LE45_9ASTR</name>
<organism evidence="1 2">
    <name type="scientific">Mikania micrantha</name>
    <name type="common">bitter vine</name>
    <dbReference type="NCBI Taxonomy" id="192012"/>
    <lineage>
        <taxon>Eukaryota</taxon>
        <taxon>Viridiplantae</taxon>
        <taxon>Streptophyta</taxon>
        <taxon>Embryophyta</taxon>
        <taxon>Tracheophyta</taxon>
        <taxon>Spermatophyta</taxon>
        <taxon>Magnoliopsida</taxon>
        <taxon>eudicotyledons</taxon>
        <taxon>Gunneridae</taxon>
        <taxon>Pentapetalae</taxon>
        <taxon>asterids</taxon>
        <taxon>campanulids</taxon>
        <taxon>Asterales</taxon>
        <taxon>Asteraceae</taxon>
        <taxon>Asteroideae</taxon>
        <taxon>Heliantheae alliance</taxon>
        <taxon>Eupatorieae</taxon>
        <taxon>Mikania</taxon>
    </lineage>
</organism>
<evidence type="ECO:0000313" key="2">
    <source>
        <dbReference type="Proteomes" id="UP000326396"/>
    </source>
</evidence>
<dbReference type="EMBL" id="SZYD01001384">
    <property type="protein sequence ID" value="KAD0793410.1"/>
    <property type="molecule type" value="Genomic_DNA"/>
</dbReference>